<dbReference type="PANTHER" id="PTHR13647">
    <property type="entry name" value="INSULIN-LIKE PEPTIDE 2-RELATED"/>
    <property type="match status" value="1"/>
</dbReference>
<keyword evidence="4" id="KW-0732">Signal</keyword>
<sequence>MLMEFADKTMVQEKITLKLAYKNQRKEIYKPISDSLLRLEEPTFNEHDHRNDVRALKTGKESIAKYSRSKMHLSEYFLVFIFVTVPLFVQQSYQSNPEDDISKYRQCGNELDKLITRICNGCIYGSGIPTKQKSSGHRVARDDAQINNNSNKIEENVGNHIRIKRYRYGLTAKCCFNYCSYNQMKAYCMEDCP</sequence>
<dbReference type="InterPro" id="IPR022353">
    <property type="entry name" value="Insulin_CS"/>
</dbReference>
<dbReference type="Proteomes" id="UP000887565">
    <property type="component" value="Unplaced"/>
</dbReference>
<dbReference type="InterPro" id="IPR036438">
    <property type="entry name" value="Insulin-like_sf"/>
</dbReference>
<dbReference type="CDD" id="cd00101">
    <property type="entry name" value="IlGF_like"/>
    <property type="match status" value="1"/>
</dbReference>
<proteinExistence type="inferred from homology"/>
<name>A0A915ID37_ROMCU</name>
<protein>
    <submittedName>
        <fullName evidence="8">Insulin-like domain-containing protein</fullName>
    </submittedName>
</protein>
<evidence type="ECO:0000256" key="2">
    <source>
        <dbReference type="ARBA" id="ARBA00011207"/>
    </source>
</evidence>
<dbReference type="Gene3D" id="1.10.100.10">
    <property type="entry name" value="Insulin-like"/>
    <property type="match status" value="1"/>
</dbReference>
<evidence type="ECO:0000259" key="6">
    <source>
        <dbReference type="Pfam" id="PF00049"/>
    </source>
</evidence>
<keyword evidence="3" id="KW-0165">Cleavage on pair of basic residues</keyword>
<evidence type="ECO:0000256" key="3">
    <source>
        <dbReference type="ARBA" id="ARBA00022685"/>
    </source>
</evidence>
<comment type="similarity">
    <text evidence="1">Belongs to the insulin family.</text>
</comment>
<organism evidence="7 8">
    <name type="scientific">Romanomermis culicivorax</name>
    <name type="common">Nematode worm</name>
    <dbReference type="NCBI Taxonomy" id="13658"/>
    <lineage>
        <taxon>Eukaryota</taxon>
        <taxon>Metazoa</taxon>
        <taxon>Ecdysozoa</taxon>
        <taxon>Nematoda</taxon>
        <taxon>Enoplea</taxon>
        <taxon>Dorylaimia</taxon>
        <taxon>Mermithida</taxon>
        <taxon>Mermithoidea</taxon>
        <taxon>Mermithidae</taxon>
        <taxon>Romanomermis</taxon>
    </lineage>
</organism>
<dbReference type="PANTHER" id="PTHR13647:SF4">
    <property type="entry name" value="INSULIN-LIKE PEPTIDE 1-RELATED"/>
    <property type="match status" value="1"/>
</dbReference>
<dbReference type="GO" id="GO:0005179">
    <property type="term" value="F:hormone activity"/>
    <property type="evidence" value="ECO:0007669"/>
    <property type="project" value="InterPro"/>
</dbReference>
<dbReference type="GO" id="GO:0005576">
    <property type="term" value="C:extracellular region"/>
    <property type="evidence" value="ECO:0007669"/>
    <property type="project" value="InterPro"/>
</dbReference>
<comment type="subunit">
    <text evidence="2">Heterodimer of a B chain and an A chain linked by two disulfide bonds.</text>
</comment>
<dbReference type="InterPro" id="IPR016179">
    <property type="entry name" value="Insulin-like"/>
</dbReference>
<dbReference type="WBParaSite" id="nRc.2.0.1.t12104-RA">
    <property type="protein sequence ID" value="nRc.2.0.1.t12104-RA"/>
    <property type="gene ID" value="nRc.2.0.1.g12104"/>
</dbReference>
<dbReference type="SUPFAM" id="SSF56994">
    <property type="entry name" value="Insulin-like"/>
    <property type="match status" value="1"/>
</dbReference>
<dbReference type="AlphaFoldDB" id="A0A915ID37"/>
<evidence type="ECO:0000256" key="4">
    <source>
        <dbReference type="ARBA" id="ARBA00022729"/>
    </source>
</evidence>
<evidence type="ECO:0000313" key="8">
    <source>
        <dbReference type="WBParaSite" id="nRc.2.0.1.t12104-RA"/>
    </source>
</evidence>
<dbReference type="PROSITE" id="PS00262">
    <property type="entry name" value="INSULIN"/>
    <property type="match status" value="1"/>
</dbReference>
<evidence type="ECO:0000313" key="7">
    <source>
        <dbReference type="Proteomes" id="UP000887565"/>
    </source>
</evidence>
<dbReference type="Pfam" id="PF00049">
    <property type="entry name" value="Insulin"/>
    <property type="match status" value="1"/>
</dbReference>
<evidence type="ECO:0000256" key="1">
    <source>
        <dbReference type="ARBA" id="ARBA00009034"/>
    </source>
</evidence>
<reference evidence="8" key="1">
    <citation type="submission" date="2022-11" db="UniProtKB">
        <authorList>
            <consortium name="WormBaseParasite"/>
        </authorList>
    </citation>
    <scope>IDENTIFICATION</scope>
</reference>
<feature type="domain" description="Insulin-like" evidence="6">
    <location>
        <begin position="106"/>
        <end position="188"/>
    </location>
</feature>
<evidence type="ECO:0000256" key="5">
    <source>
        <dbReference type="ARBA" id="ARBA00023157"/>
    </source>
</evidence>
<accession>A0A915ID37</accession>
<keyword evidence="7" id="KW-1185">Reference proteome</keyword>
<keyword evidence="5" id="KW-1015">Disulfide bond</keyword>